<gene>
    <name evidence="1" type="ORF">F5144DRAFT_156430</name>
</gene>
<accession>A0ACB7PA59</accession>
<name>A0ACB7PA59_9PEZI</name>
<dbReference type="Proteomes" id="UP000724584">
    <property type="component" value="Unassembled WGS sequence"/>
</dbReference>
<sequence length="473" mass="50934">MASSLVETLTASGGAESPGFVNDLIKQLWPNMAVAVARTIKGIAEPMFATMLPAPLNSLRFLKIDLGHVPIHVENIDVHNADIDGIKLDLDLLWDGVCDIELDGNMVPKIGVEHVKLRGRLSVLLCPLTNVLPCVGALQIAFINKPSLKMTYTDAASVASLGLIDNALRNVVLSIISSMAVLPNRFLVKLDPANDFFKTYQHPLGVLRLTIESGSNFGEELGQTRNFLKKLVHDVPDCFVDVNVAGGPAWRTKTVNNNRHPEWNETQDFLVADHDQAIELDVKDDDTASDDDIGLAATSVKQLLLAGGRQELKLVHKEQETDGKLALSGKFHHFVADPASLSGTESGVLGLVSVLVASARGITGRREELKPSVKVEWAGQVFRTGIKSDAPGTDIENPSFDQAFQFPVKAGMVSGGSPVKITMMDAESETGSVEVALEEVIGAEGLKLEKDFEIGNGVTLRAGIWVRGTKLAE</sequence>
<evidence type="ECO:0000313" key="2">
    <source>
        <dbReference type="Proteomes" id="UP000724584"/>
    </source>
</evidence>
<organism evidence="1 2">
    <name type="scientific">Chaetomium tenue</name>
    <dbReference type="NCBI Taxonomy" id="1854479"/>
    <lineage>
        <taxon>Eukaryota</taxon>
        <taxon>Fungi</taxon>
        <taxon>Dikarya</taxon>
        <taxon>Ascomycota</taxon>
        <taxon>Pezizomycotina</taxon>
        <taxon>Sordariomycetes</taxon>
        <taxon>Sordariomycetidae</taxon>
        <taxon>Sordariales</taxon>
        <taxon>Chaetomiaceae</taxon>
        <taxon>Chaetomium</taxon>
    </lineage>
</organism>
<proteinExistence type="predicted"/>
<reference evidence="1 2" key="1">
    <citation type="journal article" date="2021" name="Nat. Commun.">
        <title>Genetic determinants of endophytism in the Arabidopsis root mycobiome.</title>
        <authorList>
            <person name="Mesny F."/>
            <person name="Miyauchi S."/>
            <person name="Thiergart T."/>
            <person name="Pickel B."/>
            <person name="Atanasova L."/>
            <person name="Karlsson M."/>
            <person name="Huettel B."/>
            <person name="Barry K.W."/>
            <person name="Haridas S."/>
            <person name="Chen C."/>
            <person name="Bauer D."/>
            <person name="Andreopoulos W."/>
            <person name="Pangilinan J."/>
            <person name="LaButti K."/>
            <person name="Riley R."/>
            <person name="Lipzen A."/>
            <person name="Clum A."/>
            <person name="Drula E."/>
            <person name="Henrissat B."/>
            <person name="Kohler A."/>
            <person name="Grigoriev I.V."/>
            <person name="Martin F.M."/>
            <person name="Hacquard S."/>
        </authorList>
    </citation>
    <scope>NUCLEOTIDE SEQUENCE [LARGE SCALE GENOMIC DNA]</scope>
    <source>
        <strain evidence="1 2">MPI-SDFR-AT-0079</strain>
    </source>
</reference>
<evidence type="ECO:0000313" key="1">
    <source>
        <dbReference type="EMBL" id="KAH6635787.1"/>
    </source>
</evidence>
<keyword evidence="2" id="KW-1185">Reference proteome</keyword>
<comment type="caution">
    <text evidence="1">The sequence shown here is derived from an EMBL/GenBank/DDBJ whole genome shotgun (WGS) entry which is preliminary data.</text>
</comment>
<dbReference type="EMBL" id="JAGIZQ010000003">
    <property type="protein sequence ID" value="KAH6635787.1"/>
    <property type="molecule type" value="Genomic_DNA"/>
</dbReference>
<protein>
    <submittedName>
        <fullName evidence="1">Uncharacterized protein</fullName>
    </submittedName>
</protein>